<dbReference type="InterPro" id="IPR043502">
    <property type="entry name" value="DNA/RNA_pol_sf"/>
</dbReference>
<dbReference type="OrthoDB" id="775972at2759"/>
<proteinExistence type="predicted"/>
<accession>A0A9Q1BSD8</accession>
<comment type="caution">
    <text evidence="1">The sequence shown here is derived from an EMBL/GenBank/DDBJ whole genome shotgun (WGS) entry which is preliminary data.</text>
</comment>
<organism evidence="1 2">
    <name type="scientific">Holothuria leucospilota</name>
    <name type="common">Black long sea cucumber</name>
    <name type="synonym">Mertensiothuria leucospilota</name>
    <dbReference type="NCBI Taxonomy" id="206669"/>
    <lineage>
        <taxon>Eukaryota</taxon>
        <taxon>Metazoa</taxon>
        <taxon>Echinodermata</taxon>
        <taxon>Eleutherozoa</taxon>
        <taxon>Echinozoa</taxon>
        <taxon>Holothuroidea</taxon>
        <taxon>Aspidochirotacea</taxon>
        <taxon>Aspidochirotida</taxon>
        <taxon>Holothuriidae</taxon>
        <taxon>Holothuria</taxon>
    </lineage>
</organism>
<dbReference type="AlphaFoldDB" id="A0A9Q1BSD8"/>
<gene>
    <name evidence="1" type="ORF">HOLleu_25000</name>
</gene>
<keyword evidence="2" id="KW-1185">Reference proteome</keyword>
<dbReference type="InterPro" id="IPR043128">
    <property type="entry name" value="Rev_trsase/Diguanyl_cyclase"/>
</dbReference>
<dbReference type="Gene3D" id="3.30.70.270">
    <property type="match status" value="1"/>
</dbReference>
<dbReference type="EMBL" id="JAIZAY010000012">
    <property type="protein sequence ID" value="KAJ8031716.1"/>
    <property type="molecule type" value="Genomic_DNA"/>
</dbReference>
<evidence type="ECO:0008006" key="3">
    <source>
        <dbReference type="Google" id="ProtNLM"/>
    </source>
</evidence>
<dbReference type="InterPro" id="IPR050951">
    <property type="entry name" value="Retrovirus_Pol_polyprotein"/>
</dbReference>
<dbReference type="Proteomes" id="UP001152320">
    <property type="component" value="Chromosome 12"/>
</dbReference>
<dbReference type="PANTHER" id="PTHR37984">
    <property type="entry name" value="PROTEIN CBG26694"/>
    <property type="match status" value="1"/>
</dbReference>
<protein>
    <recommendedName>
        <fullName evidence="3">Reverse transcriptase domain-containing protein</fullName>
    </recommendedName>
</protein>
<dbReference type="PANTHER" id="PTHR37984:SF5">
    <property type="entry name" value="PROTEIN NYNRIN-LIKE"/>
    <property type="match status" value="1"/>
</dbReference>
<name>A0A9Q1BSD8_HOLLE</name>
<evidence type="ECO:0000313" key="1">
    <source>
        <dbReference type="EMBL" id="KAJ8031716.1"/>
    </source>
</evidence>
<dbReference type="SUPFAM" id="SSF56672">
    <property type="entry name" value="DNA/RNA polymerases"/>
    <property type="match status" value="1"/>
</dbReference>
<sequence length="111" mass="12786">MVGLGILEKWTAVSRRHLSCLLVNLVEVTESVVITINSVLKTREHPLQTSQELLNQSGRQKFTKLDLSNAYQQVILDKESRQFVCINTPLGLYRYTRHSFAISSGKKLWRR</sequence>
<dbReference type="Gene3D" id="3.10.10.10">
    <property type="entry name" value="HIV Type 1 Reverse Transcriptase, subunit A, domain 1"/>
    <property type="match status" value="1"/>
</dbReference>
<reference evidence="1" key="1">
    <citation type="submission" date="2021-10" db="EMBL/GenBank/DDBJ databases">
        <title>Tropical sea cucumber genome reveals ecological adaptation and Cuvierian tubules defense mechanism.</title>
        <authorList>
            <person name="Chen T."/>
        </authorList>
    </citation>
    <scope>NUCLEOTIDE SEQUENCE</scope>
    <source>
        <strain evidence="1">Nanhai2018</strain>
        <tissue evidence="1">Muscle</tissue>
    </source>
</reference>
<evidence type="ECO:0000313" key="2">
    <source>
        <dbReference type="Proteomes" id="UP001152320"/>
    </source>
</evidence>